<dbReference type="Proteomes" id="UP000885703">
    <property type="component" value="Unassembled WGS sequence"/>
</dbReference>
<dbReference type="EMBL" id="DRFO01000035">
    <property type="protein sequence ID" value="HDZ57852.1"/>
    <property type="molecule type" value="Genomic_DNA"/>
</dbReference>
<organism evidence="2">
    <name type="scientific">Halopseudomonas xinjiangensis</name>
    <dbReference type="NCBI Taxonomy" id="487184"/>
    <lineage>
        <taxon>Bacteria</taxon>
        <taxon>Pseudomonadati</taxon>
        <taxon>Pseudomonadota</taxon>
        <taxon>Gammaproteobacteria</taxon>
        <taxon>Pseudomonadales</taxon>
        <taxon>Pseudomonadaceae</taxon>
        <taxon>Halopseudomonas</taxon>
    </lineage>
</organism>
<evidence type="ECO:0000313" key="2">
    <source>
        <dbReference type="EMBL" id="HDZ57852.1"/>
    </source>
</evidence>
<dbReference type="InterPro" id="IPR036388">
    <property type="entry name" value="WH-like_DNA-bd_sf"/>
</dbReference>
<dbReference type="InterPro" id="IPR036390">
    <property type="entry name" value="WH_DNA-bd_sf"/>
</dbReference>
<dbReference type="InterPro" id="IPR000835">
    <property type="entry name" value="HTH_MarR-typ"/>
</dbReference>
<feature type="domain" description="HTH marR-type" evidence="1">
    <location>
        <begin position="60"/>
        <end position="115"/>
    </location>
</feature>
<reference evidence="2" key="1">
    <citation type="journal article" date="2020" name="mSystems">
        <title>Genome- and Community-Level Interaction Insights into Carbon Utilization and Element Cycling Functions of Hydrothermarchaeota in Hydrothermal Sediment.</title>
        <authorList>
            <person name="Zhou Z."/>
            <person name="Liu Y."/>
            <person name="Xu W."/>
            <person name="Pan J."/>
            <person name="Luo Z.H."/>
            <person name="Li M."/>
        </authorList>
    </citation>
    <scope>NUCLEOTIDE SEQUENCE [LARGE SCALE GENOMIC DNA]</scope>
    <source>
        <strain evidence="2">HyVt-324</strain>
    </source>
</reference>
<proteinExistence type="predicted"/>
<sequence length="181" mass="20015">MESRCHIVSMQSEDAGLLPTFDRSVHSEAGARIAELVDEILRLHGRVMSSRKPSVLGNSTQAIVLASVVLALEPPTVARIARSLGYTRQAIQKTADLIVGEGYVVYADNPHHKRSRQLLATAKGRRVYEQVNRESAEWTEHVAHGLEAPVLLQALEVLRQVRRNLERYPDNPGASPKGDHS</sequence>
<name>A0A7V1BR78_9GAMM</name>
<dbReference type="AlphaFoldDB" id="A0A7V1BR78"/>
<comment type="caution">
    <text evidence="2">The sequence shown here is derived from an EMBL/GenBank/DDBJ whole genome shotgun (WGS) entry which is preliminary data.</text>
</comment>
<evidence type="ECO:0000259" key="1">
    <source>
        <dbReference type="Pfam" id="PF12802"/>
    </source>
</evidence>
<gene>
    <name evidence="2" type="ORF">ENH64_15460</name>
</gene>
<accession>A0A7V1BR78</accession>
<dbReference type="Pfam" id="PF12802">
    <property type="entry name" value="MarR_2"/>
    <property type="match status" value="1"/>
</dbReference>
<protein>
    <submittedName>
        <fullName evidence="2">MarR family transcriptional regulator</fullName>
    </submittedName>
</protein>
<dbReference type="Gene3D" id="1.10.10.10">
    <property type="entry name" value="Winged helix-like DNA-binding domain superfamily/Winged helix DNA-binding domain"/>
    <property type="match status" value="1"/>
</dbReference>
<dbReference type="GO" id="GO:0003700">
    <property type="term" value="F:DNA-binding transcription factor activity"/>
    <property type="evidence" value="ECO:0007669"/>
    <property type="project" value="InterPro"/>
</dbReference>
<dbReference type="SUPFAM" id="SSF46785">
    <property type="entry name" value="Winged helix' DNA-binding domain"/>
    <property type="match status" value="1"/>
</dbReference>